<dbReference type="EMBL" id="CP041692">
    <property type="protein sequence ID" value="QDP96465.1"/>
    <property type="molecule type" value="Genomic_DNA"/>
</dbReference>
<organism evidence="2 3">
    <name type="scientific">Microlunatus elymi</name>
    <dbReference type="NCBI Taxonomy" id="2596828"/>
    <lineage>
        <taxon>Bacteria</taxon>
        <taxon>Bacillati</taxon>
        <taxon>Actinomycetota</taxon>
        <taxon>Actinomycetes</taxon>
        <taxon>Propionibacteriales</taxon>
        <taxon>Propionibacteriaceae</taxon>
        <taxon>Microlunatus</taxon>
    </lineage>
</organism>
<dbReference type="NCBIfam" id="TIGR03624">
    <property type="entry name" value="putative hydrolase"/>
    <property type="match status" value="1"/>
</dbReference>
<evidence type="ECO:0000256" key="1">
    <source>
        <dbReference type="SAM" id="MobiDB-lite"/>
    </source>
</evidence>
<evidence type="ECO:0000313" key="2">
    <source>
        <dbReference type="EMBL" id="QDP96465.1"/>
    </source>
</evidence>
<dbReference type="OrthoDB" id="8478472at2"/>
<feature type="compositionally biased region" description="Gly residues" evidence="1">
    <location>
        <begin position="57"/>
        <end position="76"/>
    </location>
</feature>
<dbReference type="GO" id="GO:0006508">
    <property type="term" value="P:proteolysis"/>
    <property type="evidence" value="ECO:0007669"/>
    <property type="project" value="UniProtKB-KW"/>
</dbReference>
<dbReference type="PANTHER" id="PTHR39420:SF2">
    <property type="entry name" value="HYDROLASE"/>
    <property type="match status" value="1"/>
</dbReference>
<dbReference type="Gene3D" id="1.20.150.30">
    <property type="entry name" value="Zincin-like metallopeptidase, N-terminal domain"/>
    <property type="match status" value="1"/>
</dbReference>
<dbReference type="SUPFAM" id="SSF55486">
    <property type="entry name" value="Metalloproteases ('zincins'), catalytic domain"/>
    <property type="match status" value="1"/>
</dbReference>
<dbReference type="InterPro" id="IPR042271">
    <property type="entry name" value="Zinicin_2_N"/>
</dbReference>
<dbReference type="PANTHER" id="PTHR39420">
    <property type="match status" value="1"/>
</dbReference>
<protein>
    <submittedName>
        <fullName evidence="2">Zinc-dependent metalloprotease</fullName>
    </submittedName>
</protein>
<dbReference type="Pfam" id="PF10103">
    <property type="entry name" value="Zincin_2"/>
    <property type="match status" value="1"/>
</dbReference>
<keyword evidence="2" id="KW-0378">Hydrolase</keyword>
<dbReference type="InterPro" id="IPR018766">
    <property type="entry name" value="Zinicin_2"/>
</dbReference>
<proteinExistence type="predicted"/>
<keyword evidence="2" id="KW-0645">Protease</keyword>
<feature type="region of interest" description="Disordered" evidence="1">
    <location>
        <begin position="1"/>
        <end position="78"/>
    </location>
</feature>
<dbReference type="Proteomes" id="UP000319263">
    <property type="component" value="Chromosome"/>
</dbReference>
<dbReference type="KEGG" id="mik:FOE78_11615"/>
<dbReference type="RefSeq" id="WP_143986430.1">
    <property type="nucleotide sequence ID" value="NZ_CP041692.1"/>
</dbReference>
<reference evidence="2 3" key="1">
    <citation type="submission" date="2019-07" db="EMBL/GenBank/DDBJ databases">
        <title>Microlunatus dokdonensis sp. nov. isolated from the rhizospheric soil of the wild plant Elymus tsukushiensis.</title>
        <authorList>
            <person name="Ghim S.-Y."/>
            <person name="Hwang Y.-J."/>
            <person name="Son J.-S."/>
            <person name="Shin J.-H."/>
        </authorList>
    </citation>
    <scope>NUCLEOTIDE SEQUENCE [LARGE SCALE GENOMIC DNA]</scope>
    <source>
        <strain evidence="2 3">KUDC0627</strain>
    </source>
</reference>
<gene>
    <name evidence="2" type="ORF">FOE78_11615</name>
</gene>
<dbReference type="AlphaFoldDB" id="A0A516PZ64"/>
<evidence type="ECO:0000313" key="3">
    <source>
        <dbReference type="Proteomes" id="UP000319263"/>
    </source>
</evidence>
<feature type="compositionally biased region" description="Acidic residues" evidence="1">
    <location>
        <begin position="10"/>
        <end position="23"/>
    </location>
</feature>
<dbReference type="GO" id="GO:0008237">
    <property type="term" value="F:metallopeptidase activity"/>
    <property type="evidence" value="ECO:0007669"/>
    <property type="project" value="UniProtKB-KW"/>
</dbReference>
<keyword evidence="3" id="KW-1185">Reference proteome</keyword>
<sequence>MADDRRPGDDELPQDPFGEDDSSDQPNPGSDPATGGPTQRPLGPTPGEHSPASPGNGPVGFGGSGAGAPGGSGQAGGENPLEALFAAFGGQGGQAPDMNALMQQLQNAFAMFGGSGGAGGGMFGGTAPDGGVNWDVTKDVARKTVASLGEDRTPNDAQRREVSDAFELAESWLDQATEFPPGARTIAAWSRADWVERTMPTWQRLIEPVATHIADAMEGALSLGGEDHPGLPPEMKGMEQMLRPMLRSSGASMFGMQVGQALGNLASEVVGTTDIGLPLAPSGQAAMLPTNVSKFAEGLQQSASDVVIYLALREAARQRLFASAGWLREQMFALVAEYARGITIDTSALEQAVGEIEGGNLEDLSSALEGGLFEPQKTPAQQATLERLETMLALVEGWVDDVVGVATSRWMPSAEAIAEMVRRQRATGGPAEATFATLVGLELRPRRLRDAANLWAAVRAERGADGRDAIWAHPDLLPSSSDLDDPIGYAKGETRSSEDAAFDAALAELLDNPKGQQDEDGKE</sequence>
<name>A0A516PZ64_9ACTN</name>
<accession>A0A516PZ64</accession>
<keyword evidence="2" id="KW-0482">Metalloprotease</keyword>